<comment type="subcellular location">
    <subcellularLocation>
        <location evidence="1">Nucleus</location>
        <location evidence="1">Nucleolus</location>
    </subcellularLocation>
</comment>
<feature type="region of interest" description="Disordered" evidence="5">
    <location>
        <begin position="1"/>
        <end position="22"/>
    </location>
</feature>
<protein>
    <recommendedName>
        <fullName evidence="3">Ribosome biogenesis protein SLX9</fullName>
    </recommendedName>
</protein>
<dbReference type="Proteomes" id="UP000054144">
    <property type="component" value="Unassembled WGS sequence"/>
</dbReference>
<feature type="region of interest" description="Disordered" evidence="5">
    <location>
        <begin position="116"/>
        <end position="167"/>
    </location>
</feature>
<dbReference type="AlphaFoldDB" id="A0A0D7A434"/>
<dbReference type="Pfam" id="PF15341">
    <property type="entry name" value="SLX9"/>
    <property type="match status" value="1"/>
</dbReference>
<dbReference type="InterPro" id="IPR028160">
    <property type="entry name" value="Slx9-like"/>
</dbReference>
<dbReference type="GO" id="GO:0005730">
    <property type="term" value="C:nucleolus"/>
    <property type="evidence" value="ECO:0007669"/>
    <property type="project" value="UniProtKB-SubCell"/>
</dbReference>
<sequence length="213" mass="23748">QPKATRRRSRIHDSSAKLSRKRFADIPRQPDHIDIGGASDVPAPELLEQINDEASPVVLKKKEKQQLKREAFLSRLESPNTPYSKSHGRRMKRKAKEQLASGLGDIEAIVTAMESKMDEETPDQTIADSNMPSSTANTADLHPGPPNIKPGLIGQGKAQPLSKAQRKKALKLEKLRHPLILANEQYSTNPFQTIRTHAQNTLLKYQPPSSEKK</sequence>
<organism evidence="6 7">
    <name type="scientific">Fistulina hepatica ATCC 64428</name>
    <dbReference type="NCBI Taxonomy" id="1128425"/>
    <lineage>
        <taxon>Eukaryota</taxon>
        <taxon>Fungi</taxon>
        <taxon>Dikarya</taxon>
        <taxon>Basidiomycota</taxon>
        <taxon>Agaricomycotina</taxon>
        <taxon>Agaricomycetes</taxon>
        <taxon>Agaricomycetidae</taxon>
        <taxon>Agaricales</taxon>
        <taxon>Fistulinaceae</taxon>
        <taxon>Fistulina</taxon>
    </lineage>
</organism>
<keyword evidence="7" id="KW-1185">Reference proteome</keyword>
<feature type="compositionally biased region" description="Basic residues" evidence="5">
    <location>
        <begin position="1"/>
        <end position="10"/>
    </location>
</feature>
<evidence type="ECO:0000256" key="5">
    <source>
        <dbReference type="SAM" id="MobiDB-lite"/>
    </source>
</evidence>
<evidence type="ECO:0000256" key="3">
    <source>
        <dbReference type="ARBA" id="ARBA00021321"/>
    </source>
</evidence>
<dbReference type="GO" id="GO:0030686">
    <property type="term" value="C:90S preribosome"/>
    <property type="evidence" value="ECO:0007669"/>
    <property type="project" value="InterPro"/>
</dbReference>
<reference evidence="6 7" key="1">
    <citation type="journal article" date="2015" name="Fungal Genet. Biol.">
        <title>Evolution of novel wood decay mechanisms in Agaricales revealed by the genome sequences of Fistulina hepatica and Cylindrobasidium torrendii.</title>
        <authorList>
            <person name="Floudas D."/>
            <person name="Held B.W."/>
            <person name="Riley R."/>
            <person name="Nagy L.G."/>
            <person name="Koehler G."/>
            <person name="Ransdell A.S."/>
            <person name="Younus H."/>
            <person name="Chow J."/>
            <person name="Chiniquy J."/>
            <person name="Lipzen A."/>
            <person name="Tritt A."/>
            <person name="Sun H."/>
            <person name="Haridas S."/>
            <person name="LaButti K."/>
            <person name="Ohm R.A."/>
            <person name="Kues U."/>
            <person name="Blanchette R.A."/>
            <person name="Grigoriev I.V."/>
            <person name="Minto R.E."/>
            <person name="Hibbett D.S."/>
        </authorList>
    </citation>
    <scope>NUCLEOTIDE SEQUENCE [LARGE SCALE GENOMIC DNA]</scope>
    <source>
        <strain evidence="6 7">ATCC 64428</strain>
    </source>
</reference>
<evidence type="ECO:0000256" key="2">
    <source>
        <dbReference type="ARBA" id="ARBA00011022"/>
    </source>
</evidence>
<feature type="non-terminal residue" evidence="6">
    <location>
        <position position="1"/>
    </location>
</feature>
<name>A0A0D7A434_9AGAR</name>
<feature type="region of interest" description="Disordered" evidence="5">
    <location>
        <begin position="76"/>
        <end position="100"/>
    </location>
</feature>
<feature type="compositionally biased region" description="Basic residues" evidence="5">
    <location>
        <begin position="86"/>
        <end position="95"/>
    </location>
</feature>
<dbReference type="OrthoDB" id="18703at2759"/>
<evidence type="ECO:0000256" key="1">
    <source>
        <dbReference type="ARBA" id="ARBA00004604"/>
    </source>
</evidence>
<gene>
    <name evidence="6" type="ORF">FISHEDRAFT_49365</name>
</gene>
<keyword evidence="4" id="KW-0539">Nucleus</keyword>
<proteinExistence type="inferred from homology"/>
<dbReference type="GO" id="GO:0000462">
    <property type="term" value="P:maturation of SSU-rRNA from tricistronic rRNA transcript (SSU-rRNA, 5.8S rRNA, LSU-rRNA)"/>
    <property type="evidence" value="ECO:0007669"/>
    <property type="project" value="InterPro"/>
</dbReference>
<dbReference type="GO" id="GO:0030688">
    <property type="term" value="C:preribosome, small subunit precursor"/>
    <property type="evidence" value="ECO:0007669"/>
    <property type="project" value="InterPro"/>
</dbReference>
<evidence type="ECO:0000313" key="7">
    <source>
        <dbReference type="Proteomes" id="UP000054144"/>
    </source>
</evidence>
<accession>A0A0D7A434</accession>
<dbReference type="EMBL" id="KN882048">
    <property type="protein sequence ID" value="KIY45485.1"/>
    <property type="molecule type" value="Genomic_DNA"/>
</dbReference>
<comment type="similarity">
    <text evidence="2">Belongs to the SLX9 family.</text>
</comment>
<evidence type="ECO:0000256" key="4">
    <source>
        <dbReference type="ARBA" id="ARBA00023242"/>
    </source>
</evidence>
<evidence type="ECO:0000313" key="6">
    <source>
        <dbReference type="EMBL" id="KIY45485.1"/>
    </source>
</evidence>
<feature type="compositionally biased region" description="Polar residues" evidence="5">
    <location>
        <begin position="123"/>
        <end position="138"/>
    </location>
</feature>